<dbReference type="Gene3D" id="2.40.128.130">
    <property type="entry name" value="Autotransporter beta-domain"/>
    <property type="match status" value="1"/>
</dbReference>
<feature type="domain" description="Autotransporter" evidence="3">
    <location>
        <begin position="1023"/>
        <end position="1301"/>
    </location>
</feature>
<dbReference type="SMART" id="SM00869">
    <property type="entry name" value="Autotransporter"/>
    <property type="match status" value="1"/>
</dbReference>
<gene>
    <name evidence="4" type="ORF">ACFQDM_06215</name>
</gene>
<feature type="chain" id="PRO_5046832487" evidence="2">
    <location>
        <begin position="38"/>
        <end position="1301"/>
    </location>
</feature>
<dbReference type="InterPro" id="IPR005546">
    <property type="entry name" value="Autotransporte_beta"/>
</dbReference>
<dbReference type="Proteomes" id="UP001596303">
    <property type="component" value="Unassembled WGS sequence"/>
</dbReference>
<evidence type="ECO:0000256" key="2">
    <source>
        <dbReference type="SAM" id="SignalP"/>
    </source>
</evidence>
<reference evidence="5" key="1">
    <citation type="journal article" date="2019" name="Int. J. Syst. Evol. Microbiol.">
        <title>The Global Catalogue of Microorganisms (GCM) 10K type strain sequencing project: providing services to taxonomists for standard genome sequencing and annotation.</title>
        <authorList>
            <consortium name="The Broad Institute Genomics Platform"/>
            <consortium name="The Broad Institute Genome Sequencing Center for Infectious Disease"/>
            <person name="Wu L."/>
            <person name="Ma J."/>
        </authorList>
    </citation>
    <scope>NUCLEOTIDE SEQUENCE [LARGE SCALE GENOMIC DNA]</scope>
    <source>
        <strain evidence="5">CGMCC-1.15741</strain>
    </source>
</reference>
<keyword evidence="2" id="KW-0732">Signal</keyword>
<accession>A0ABW1S8B4</accession>
<sequence>MTKAVYQSKSEYSRKAITLSVSIIALATASSFTTVHAQQAQPGDANCPIVDGEAICSGDLSDGVTAPPDSGINTLTIQDVTGDIAPPGYFGVGATRTDGDLTINVEEGVVIRTYDDPNIANPAQGIIGITQNGYDLTINSGADIFVDGNGQPAVGIEGAMFDGSSVLSISNTGDVDITTSADFMHAILGRALNSTGDVFIANSGALNVTSTYQGERGSSLTGIFASSELGGGEIWISNSGDIDVTTDPGSFDTDFQGLAAAIATNVFGEASTTEIINAGALSINGDNAYGIVGFTNNTSTDATSIVTINNVGAVSVDGDYANAILAQSTGTAVDLEVTNTGALTLGTKAESNGIYIWNQAAEGLLSVSNSGTIANSDGGDTTGIGLYGIGLTTGGAPETGTYVMEAENSGNIILDAEGAYGIWAFATTDDTVDARISNSANIALSSVSDPQSAGIFLNFWGNPPEGAVDGVSSADITNSGHIQMGAGYAIQVFADNLSLTNSGILETRGDAANAVEFIGLSDGDFAFQNSGDVVNNAANGKALFLSNEGASVIDNEAGASFRADNGWAIILGAQSANSAGQVTIDNAGVIMGGTSGVYRMENAGGTLTLTNSGFLTAPDGVAIDLDENSVSDDVIINQDEGLIEGDVDLGAGNDVFTGELGSDLRGDIYAGDGDDVLTFAHSTLNGAIYLGSGDDVLNLSGLNAFDGIYGGDGFDTANYTFGDGQEVSVDITGVPIIDLERFTMSGDGLLQVTGENDTTAEFALLAGRAELDVMMENASFTTEAGSEIYITGSVGALSVGGDLYTLGDPTASANVVGDLTFLDGSTYNARFLPTGESDIINVGGLIDIQGGQVNAMSASGDYIAGDSFVILDGEGGVQGQFDGLTEASTAFLDLSLVYEGNQVLVQLAQTDPGDGGGDGGDGGGDGGGETPPPPVNIGQFADTTNQGNVAIILNGFDTTEGTDTREVFSHIMFLMEDEVADALDQMTGEFHSGIVGSSIARGRSLPAGFSSRAMAANLANVESTQWGIRYWGGVETSSGSSDASGGAEVEYDQTGGKLGVDWTAPAGKYSFGLGGGYSDGETSSDGLGSTADVSGWHLGAYGANGLGGSGFSISGALAYASEDADVTRNIAFGGLARQAKSDYAIKTTTAETEGRYGFPVTADTAWAFGPAARASYVKVERDGFSEDGAGSLNLTSSSLSETSTSIGLGGFANYRSGKFVFDASALWTEAEAVGASGQYSLQGAPSDRFNINSVKTGGSGADLRASFGVDIAPRINLSLGYKGWVGENDDNHAALLSLSIK</sequence>
<feature type="signal peptide" evidence="2">
    <location>
        <begin position="1"/>
        <end position="37"/>
    </location>
</feature>
<dbReference type="SUPFAM" id="SSF103515">
    <property type="entry name" value="Autotransporter"/>
    <property type="match status" value="1"/>
</dbReference>
<dbReference type="RefSeq" id="WP_377376887.1">
    <property type="nucleotide sequence ID" value="NZ_JBHSSW010000005.1"/>
</dbReference>
<name>A0ABW1S8B4_9PROT</name>
<protein>
    <submittedName>
        <fullName evidence="4">Autotransporter domain-containing protein</fullName>
    </submittedName>
</protein>
<evidence type="ECO:0000256" key="1">
    <source>
        <dbReference type="SAM" id="MobiDB-lite"/>
    </source>
</evidence>
<dbReference type="PROSITE" id="PS51208">
    <property type="entry name" value="AUTOTRANSPORTER"/>
    <property type="match status" value="1"/>
</dbReference>
<keyword evidence="5" id="KW-1185">Reference proteome</keyword>
<organism evidence="4 5">
    <name type="scientific">Ponticaulis profundi</name>
    <dbReference type="NCBI Taxonomy" id="2665222"/>
    <lineage>
        <taxon>Bacteria</taxon>
        <taxon>Pseudomonadati</taxon>
        <taxon>Pseudomonadota</taxon>
        <taxon>Alphaproteobacteria</taxon>
        <taxon>Hyphomonadales</taxon>
        <taxon>Hyphomonadaceae</taxon>
        <taxon>Ponticaulis</taxon>
    </lineage>
</organism>
<evidence type="ECO:0000259" key="3">
    <source>
        <dbReference type="PROSITE" id="PS51208"/>
    </source>
</evidence>
<evidence type="ECO:0000313" key="5">
    <source>
        <dbReference type="Proteomes" id="UP001596303"/>
    </source>
</evidence>
<feature type="region of interest" description="Disordered" evidence="1">
    <location>
        <begin position="908"/>
        <end position="936"/>
    </location>
</feature>
<proteinExistence type="predicted"/>
<dbReference type="Pfam" id="PF03797">
    <property type="entry name" value="Autotransporter"/>
    <property type="match status" value="1"/>
</dbReference>
<dbReference type="InterPro" id="IPR036709">
    <property type="entry name" value="Autotransporte_beta_dom_sf"/>
</dbReference>
<dbReference type="EMBL" id="JBHSSW010000005">
    <property type="protein sequence ID" value="MFC6197664.1"/>
    <property type="molecule type" value="Genomic_DNA"/>
</dbReference>
<comment type="caution">
    <text evidence="4">The sequence shown here is derived from an EMBL/GenBank/DDBJ whole genome shotgun (WGS) entry which is preliminary data.</text>
</comment>
<evidence type="ECO:0000313" key="4">
    <source>
        <dbReference type="EMBL" id="MFC6197664.1"/>
    </source>
</evidence>
<feature type="compositionally biased region" description="Gly residues" evidence="1">
    <location>
        <begin position="913"/>
        <end position="929"/>
    </location>
</feature>